<dbReference type="Pfam" id="PF11716">
    <property type="entry name" value="MDMPI_N"/>
    <property type="match status" value="1"/>
</dbReference>
<dbReference type="InterPro" id="IPR034660">
    <property type="entry name" value="DinB/YfiT-like"/>
</dbReference>
<dbReference type="EMBL" id="BOMI01000108">
    <property type="protein sequence ID" value="GID76745.1"/>
    <property type="molecule type" value="Genomic_DNA"/>
</dbReference>
<gene>
    <name evidence="2" type="ORF">Ade02nite_53860</name>
</gene>
<evidence type="ECO:0000313" key="2">
    <source>
        <dbReference type="EMBL" id="GID76745.1"/>
    </source>
</evidence>
<comment type="caution">
    <text evidence="2">The sequence shown here is derived from an EMBL/GenBank/DDBJ whole genome shotgun (WGS) entry which is preliminary data.</text>
</comment>
<keyword evidence="3" id="KW-1185">Reference proteome</keyword>
<dbReference type="Proteomes" id="UP000609879">
    <property type="component" value="Unassembled WGS sequence"/>
</dbReference>
<accession>A0ABQ3Y9Q0</accession>
<dbReference type="InterPro" id="IPR024344">
    <property type="entry name" value="MDMPI_metal-binding"/>
</dbReference>
<organism evidence="2 3">
    <name type="scientific">Paractinoplanes deccanensis</name>
    <dbReference type="NCBI Taxonomy" id="113561"/>
    <lineage>
        <taxon>Bacteria</taxon>
        <taxon>Bacillati</taxon>
        <taxon>Actinomycetota</taxon>
        <taxon>Actinomycetes</taxon>
        <taxon>Micromonosporales</taxon>
        <taxon>Micromonosporaceae</taxon>
        <taxon>Paractinoplanes</taxon>
    </lineage>
</organism>
<reference evidence="2 3" key="1">
    <citation type="submission" date="2021-01" db="EMBL/GenBank/DDBJ databases">
        <title>Whole genome shotgun sequence of Actinoplanes deccanensis NBRC 13994.</title>
        <authorList>
            <person name="Komaki H."/>
            <person name="Tamura T."/>
        </authorList>
    </citation>
    <scope>NUCLEOTIDE SEQUENCE [LARGE SCALE GENOMIC DNA]</scope>
    <source>
        <strain evidence="2 3">NBRC 13994</strain>
    </source>
</reference>
<proteinExistence type="predicted"/>
<name>A0ABQ3Y9Q0_9ACTN</name>
<feature type="domain" description="Mycothiol-dependent maleylpyruvate isomerase metal-binding" evidence="1">
    <location>
        <begin position="10"/>
        <end position="159"/>
    </location>
</feature>
<sequence>MVAMDYRRTFRAAAVTFVDLVARIPGDRWDGPGLGEWTLRDLVAHTAGSALRQVPDVLATPAESVTVASPEGYWTFARTVAPEVYAAAVAASTDLARTAAHELGDDPAAPIGELAGRATQALAAAGDDDVVSTPAGGMRVRDWLPTRTFELVVHGLDVAAAAGVEAAFPPDAVTEATVLAARVAAAVGDGPSVLFALTGRAPLPKGFSVL</sequence>
<evidence type="ECO:0000313" key="3">
    <source>
        <dbReference type="Proteomes" id="UP000609879"/>
    </source>
</evidence>
<dbReference type="SUPFAM" id="SSF109854">
    <property type="entry name" value="DinB/YfiT-like putative metalloenzymes"/>
    <property type="match status" value="1"/>
</dbReference>
<dbReference type="Gene3D" id="1.20.120.450">
    <property type="entry name" value="dinb family like domain"/>
    <property type="match status" value="1"/>
</dbReference>
<evidence type="ECO:0000259" key="1">
    <source>
        <dbReference type="Pfam" id="PF11716"/>
    </source>
</evidence>
<protein>
    <recommendedName>
        <fullName evidence="1">Mycothiol-dependent maleylpyruvate isomerase metal-binding domain-containing protein</fullName>
    </recommendedName>
</protein>